<dbReference type="Gene3D" id="3.40.630.30">
    <property type="match status" value="1"/>
</dbReference>
<evidence type="ECO:0000256" key="2">
    <source>
        <dbReference type="ARBA" id="ARBA00023315"/>
    </source>
</evidence>
<dbReference type="OrthoDB" id="9796129at2"/>
<organism evidence="5 6">
    <name type="scientific">Pelagerythrobacter aerophilus</name>
    <dbReference type="NCBI Taxonomy" id="2306995"/>
    <lineage>
        <taxon>Bacteria</taxon>
        <taxon>Pseudomonadati</taxon>
        <taxon>Pseudomonadota</taxon>
        <taxon>Alphaproteobacteria</taxon>
        <taxon>Sphingomonadales</taxon>
        <taxon>Erythrobacteraceae</taxon>
        <taxon>Pelagerythrobacter</taxon>
    </lineage>
</organism>
<keyword evidence="6" id="KW-1185">Reference proteome</keyword>
<dbReference type="InterPro" id="IPR000182">
    <property type="entry name" value="GNAT_dom"/>
</dbReference>
<comment type="caution">
    <text evidence="5">The sequence shown here is derived from an EMBL/GenBank/DDBJ whole genome shotgun (WGS) entry which is preliminary data.</text>
</comment>
<evidence type="ECO:0000259" key="4">
    <source>
        <dbReference type="PROSITE" id="PS51186"/>
    </source>
</evidence>
<proteinExistence type="predicted"/>
<evidence type="ECO:0000256" key="3">
    <source>
        <dbReference type="SAM" id="MobiDB-lite"/>
    </source>
</evidence>
<evidence type="ECO:0000256" key="1">
    <source>
        <dbReference type="ARBA" id="ARBA00022679"/>
    </source>
</evidence>
<feature type="compositionally biased region" description="Basic residues" evidence="3">
    <location>
        <begin position="8"/>
        <end position="21"/>
    </location>
</feature>
<dbReference type="SUPFAM" id="SSF55729">
    <property type="entry name" value="Acyl-CoA N-acyltransferases (Nat)"/>
    <property type="match status" value="1"/>
</dbReference>
<dbReference type="GO" id="GO:0016747">
    <property type="term" value="F:acyltransferase activity, transferring groups other than amino-acyl groups"/>
    <property type="evidence" value="ECO:0007669"/>
    <property type="project" value="InterPro"/>
</dbReference>
<dbReference type="InterPro" id="IPR016181">
    <property type="entry name" value="Acyl_CoA_acyltransferase"/>
</dbReference>
<name>A0A418NL70_9SPHN</name>
<gene>
    <name evidence="5" type="primary">aac(3)-I</name>
    <name evidence="5" type="ORF">D2V04_03105</name>
</gene>
<dbReference type="Proteomes" id="UP000285092">
    <property type="component" value="Unassembled WGS sequence"/>
</dbReference>
<protein>
    <submittedName>
        <fullName evidence="5">AAC(3)-I family aminoglycoside N-acetyltransferase</fullName>
    </submittedName>
</protein>
<evidence type="ECO:0000313" key="5">
    <source>
        <dbReference type="EMBL" id="RIV80298.1"/>
    </source>
</evidence>
<reference evidence="5 6" key="1">
    <citation type="submission" date="2018-08" db="EMBL/GenBank/DDBJ databases">
        <title>Altererythrobacter sp.Ery1 and Ery12, the genome sequencing of novel strains in genus Alterythrobacter.</title>
        <authorList>
            <person name="Cheng H."/>
            <person name="Wu Y.-H."/>
            <person name="Fang C."/>
            <person name="Xu X.-W."/>
        </authorList>
    </citation>
    <scope>NUCLEOTIDE SEQUENCE [LARGE SCALE GENOMIC DNA]</scope>
    <source>
        <strain evidence="5 6">Ery1</strain>
    </source>
</reference>
<dbReference type="InterPro" id="IPR050832">
    <property type="entry name" value="Bact_Acetyltransf"/>
</dbReference>
<dbReference type="PANTHER" id="PTHR43877">
    <property type="entry name" value="AMINOALKYLPHOSPHONATE N-ACETYLTRANSFERASE-RELATED-RELATED"/>
    <property type="match status" value="1"/>
</dbReference>
<dbReference type="Pfam" id="PF00583">
    <property type="entry name" value="Acetyltransf_1"/>
    <property type="match status" value="1"/>
</dbReference>
<dbReference type="PROSITE" id="PS51186">
    <property type="entry name" value="GNAT"/>
    <property type="match status" value="1"/>
</dbReference>
<dbReference type="AlphaFoldDB" id="A0A418NL70"/>
<feature type="region of interest" description="Disordered" evidence="3">
    <location>
        <begin position="1"/>
        <end position="37"/>
    </location>
</feature>
<dbReference type="CDD" id="cd04301">
    <property type="entry name" value="NAT_SF"/>
    <property type="match status" value="1"/>
</dbReference>
<sequence length="192" mass="21337">MRLAGRQRGGRGRPRLRGDRRHRIDADGLRQRHGGAHLSTGDGFSVARIGPGDLTRFRAMNRLFGEVFDDRESYAAHPPDDAYAEALLARPDTVLLVAEAGGEMIGALAGYVLPKFEQARSELYIYDLAVAEDWRRRGVATALIEETRRIARAAGVWVIYVQADTLPEDEPAIALYDKLGTREEVLHFDIAP</sequence>
<dbReference type="EMBL" id="QXFK01000011">
    <property type="protein sequence ID" value="RIV80298.1"/>
    <property type="molecule type" value="Genomic_DNA"/>
</dbReference>
<evidence type="ECO:0000313" key="6">
    <source>
        <dbReference type="Proteomes" id="UP000285092"/>
    </source>
</evidence>
<feature type="domain" description="N-acetyltransferase" evidence="4">
    <location>
        <begin position="55"/>
        <end position="192"/>
    </location>
</feature>
<dbReference type="NCBIfam" id="NF033083">
    <property type="entry name" value="AAC_3_I"/>
    <property type="match status" value="1"/>
</dbReference>
<keyword evidence="2" id="KW-0012">Acyltransferase</keyword>
<keyword evidence="1 5" id="KW-0808">Transferase</keyword>
<accession>A0A418NL70</accession>